<protein>
    <recommendedName>
        <fullName evidence="3">Tetratricopeptide repeat protein</fullName>
    </recommendedName>
</protein>
<proteinExistence type="predicted"/>
<dbReference type="Proteomes" id="UP000692954">
    <property type="component" value="Unassembled WGS sequence"/>
</dbReference>
<name>A0A8S1RUF7_9CILI</name>
<dbReference type="EMBL" id="CAJJDN010000295">
    <property type="protein sequence ID" value="CAD8130489.1"/>
    <property type="molecule type" value="Genomic_DNA"/>
</dbReference>
<comment type="caution">
    <text evidence="1">The sequence shown here is derived from an EMBL/GenBank/DDBJ whole genome shotgun (WGS) entry which is preliminary data.</text>
</comment>
<reference evidence="1" key="1">
    <citation type="submission" date="2021-01" db="EMBL/GenBank/DDBJ databases">
        <authorList>
            <consortium name="Genoscope - CEA"/>
            <person name="William W."/>
        </authorList>
    </citation>
    <scope>NUCLEOTIDE SEQUENCE</scope>
</reference>
<evidence type="ECO:0000313" key="1">
    <source>
        <dbReference type="EMBL" id="CAD8130489.1"/>
    </source>
</evidence>
<evidence type="ECO:0000313" key="2">
    <source>
        <dbReference type="Proteomes" id="UP000692954"/>
    </source>
</evidence>
<accession>A0A8S1RUF7</accession>
<sequence length="54" mass="6552">MMKTNFFRRRKTNSPLTLFLKEFKKMYRIQEALEEIDKALDINPLLAQAYTLRD</sequence>
<keyword evidence="2" id="KW-1185">Reference proteome</keyword>
<organism evidence="1 2">
    <name type="scientific">Paramecium sonneborni</name>
    <dbReference type="NCBI Taxonomy" id="65129"/>
    <lineage>
        <taxon>Eukaryota</taxon>
        <taxon>Sar</taxon>
        <taxon>Alveolata</taxon>
        <taxon>Ciliophora</taxon>
        <taxon>Intramacronucleata</taxon>
        <taxon>Oligohymenophorea</taxon>
        <taxon>Peniculida</taxon>
        <taxon>Parameciidae</taxon>
        <taxon>Paramecium</taxon>
    </lineage>
</organism>
<evidence type="ECO:0008006" key="3">
    <source>
        <dbReference type="Google" id="ProtNLM"/>
    </source>
</evidence>
<dbReference type="AlphaFoldDB" id="A0A8S1RUF7"/>
<gene>
    <name evidence="1" type="ORF">PSON_ATCC_30995.1.T2950001</name>
</gene>